<evidence type="ECO:0000256" key="1">
    <source>
        <dbReference type="ARBA" id="ARBA00007118"/>
    </source>
</evidence>
<dbReference type="InterPro" id="IPR000415">
    <property type="entry name" value="Nitroreductase-like"/>
</dbReference>
<accession>A0A9X4KNQ1</accession>
<comment type="similarity">
    <text evidence="1">Belongs to the nitroreductase family.</text>
</comment>
<name>A0A9X4KNQ1_9BACL</name>
<protein>
    <submittedName>
        <fullName evidence="4">Nitroreductase family protein</fullName>
    </submittedName>
</protein>
<keyword evidence="2" id="KW-0560">Oxidoreductase</keyword>
<evidence type="ECO:0000313" key="5">
    <source>
        <dbReference type="Proteomes" id="UP001153387"/>
    </source>
</evidence>
<reference evidence="4 5" key="1">
    <citation type="submission" date="2022-10" db="EMBL/GenBank/DDBJ databases">
        <title>Comparative genomic analysis of Cohnella hashimotonis sp. nov., isolated from the International Space Station.</title>
        <authorList>
            <person name="Simpson A."/>
            <person name="Venkateswaran K."/>
        </authorList>
    </citation>
    <scope>NUCLEOTIDE SEQUENCE [LARGE SCALE GENOMIC DNA]</scope>
    <source>
        <strain evidence="4 5">DSM 18997</strain>
    </source>
</reference>
<dbReference type="EMBL" id="JAPDHZ010000008">
    <property type="protein sequence ID" value="MDG0795166.1"/>
    <property type="molecule type" value="Genomic_DNA"/>
</dbReference>
<evidence type="ECO:0000313" key="4">
    <source>
        <dbReference type="EMBL" id="MDG0795166.1"/>
    </source>
</evidence>
<dbReference type="PANTHER" id="PTHR43673">
    <property type="entry name" value="NAD(P)H NITROREDUCTASE YDGI-RELATED"/>
    <property type="match status" value="1"/>
</dbReference>
<dbReference type="CDD" id="cd02137">
    <property type="entry name" value="MhqN-like"/>
    <property type="match status" value="1"/>
</dbReference>
<gene>
    <name evidence="4" type="ORF">OMP38_33330</name>
</gene>
<dbReference type="SUPFAM" id="SSF55469">
    <property type="entry name" value="FMN-dependent nitroreductase-like"/>
    <property type="match status" value="1"/>
</dbReference>
<dbReference type="InterPro" id="IPR029479">
    <property type="entry name" value="Nitroreductase"/>
</dbReference>
<dbReference type="GO" id="GO:0016491">
    <property type="term" value="F:oxidoreductase activity"/>
    <property type="evidence" value="ECO:0007669"/>
    <property type="project" value="UniProtKB-KW"/>
</dbReference>
<keyword evidence="5" id="KW-1185">Reference proteome</keyword>
<dbReference type="Gene3D" id="3.40.109.10">
    <property type="entry name" value="NADH Oxidase"/>
    <property type="match status" value="1"/>
</dbReference>
<dbReference type="AlphaFoldDB" id="A0A9X4KNQ1"/>
<dbReference type="Pfam" id="PF00881">
    <property type="entry name" value="Nitroreductase"/>
    <property type="match status" value="1"/>
</dbReference>
<feature type="domain" description="Nitroreductase" evidence="3">
    <location>
        <begin position="15"/>
        <end position="192"/>
    </location>
</feature>
<proteinExistence type="inferred from homology"/>
<evidence type="ECO:0000259" key="3">
    <source>
        <dbReference type="Pfam" id="PF00881"/>
    </source>
</evidence>
<evidence type="ECO:0000256" key="2">
    <source>
        <dbReference type="ARBA" id="ARBA00023002"/>
    </source>
</evidence>
<dbReference type="PANTHER" id="PTHR43673:SF10">
    <property type="entry name" value="NADH DEHYDROGENASE_NAD(P)H NITROREDUCTASE XCC3605-RELATED"/>
    <property type="match status" value="1"/>
</dbReference>
<sequence>MLERIQNNDFVNILTGRRSVRLYDENVKISEEEMRAIIQEASLAPSSANMQPWRVIVVHSPEGKNKLRPLVQFNTRQNDTSAAMLIILGDTQSEVYVEEIYNMAVEQGKMPKEIRDKQVAQILSMYPQVPRELKIEIAKIDASLFAMQLMLVARAHGYDTNPMAGFDRDQVVSAFDLDDHRYVPVMILSIGKAKDEGHESVRLHSEKITFLALMRIYFRKQKGSDRTASTLSFSY</sequence>
<organism evidence="4 5">
    <name type="scientific">Cohnella ginsengisoli</name>
    <dbReference type="NCBI Taxonomy" id="425004"/>
    <lineage>
        <taxon>Bacteria</taxon>
        <taxon>Bacillati</taxon>
        <taxon>Bacillota</taxon>
        <taxon>Bacilli</taxon>
        <taxon>Bacillales</taxon>
        <taxon>Paenibacillaceae</taxon>
        <taxon>Cohnella</taxon>
    </lineage>
</organism>
<comment type="caution">
    <text evidence="4">The sequence shown here is derived from an EMBL/GenBank/DDBJ whole genome shotgun (WGS) entry which is preliminary data.</text>
</comment>
<dbReference type="RefSeq" id="WP_277568862.1">
    <property type="nucleotide sequence ID" value="NZ_JAPDHZ010000008.1"/>
</dbReference>
<dbReference type="Proteomes" id="UP001153387">
    <property type="component" value="Unassembled WGS sequence"/>
</dbReference>